<sequence>MECSLRQIASILKNAGSIVVTAHIHPDGDSLGSMLGLNQYLLSCGKSVQMVIDDDVPRRYEFLPGSKNIVQPQDITITPDLLVVLDASDIERIGAVNRISRVPILNIDHHISNTKFADYWYVNSNAAATGEIILDLLNMENVAINSEIATCLYTAIATDCGFFRYANTTAHTHGCAAQLIKCGVRPHVISEHMETKPLESLTRTLEVLKTLELFFDGKIAAVSIEHSNADSADSTEGLINYPRNIEGVEIAIMFTFADQNTARVSFRSRSVDVSALALTFGGGGHIRAAGCTVIGSKDEVKTKVIKAAAQLIGGKL</sequence>
<dbReference type="InterPro" id="IPR051319">
    <property type="entry name" value="Oligoribo/pAp-PDE_c-di-AMP_PDE"/>
</dbReference>
<dbReference type="InterPro" id="IPR003156">
    <property type="entry name" value="DHHA1_dom"/>
</dbReference>
<feature type="domain" description="DDH" evidence="1">
    <location>
        <begin position="17"/>
        <end position="156"/>
    </location>
</feature>
<feature type="domain" description="DHHA1" evidence="2">
    <location>
        <begin position="231"/>
        <end position="312"/>
    </location>
</feature>
<dbReference type="PANTHER" id="PTHR47618:SF1">
    <property type="entry name" value="BIFUNCTIONAL OLIGORIBONUCLEASE AND PAP PHOSPHATASE NRNA"/>
    <property type="match status" value="1"/>
</dbReference>
<dbReference type="Gene3D" id="3.90.1640.10">
    <property type="entry name" value="inorganic pyrophosphatase (n-terminal core)"/>
    <property type="match status" value="1"/>
</dbReference>
<name>A0A644T328_9ZZZZ</name>
<dbReference type="Pfam" id="PF02272">
    <property type="entry name" value="DHHA1"/>
    <property type="match status" value="1"/>
</dbReference>
<dbReference type="SUPFAM" id="SSF64182">
    <property type="entry name" value="DHH phosphoesterases"/>
    <property type="match status" value="1"/>
</dbReference>
<organism evidence="3">
    <name type="scientific">bioreactor metagenome</name>
    <dbReference type="NCBI Taxonomy" id="1076179"/>
    <lineage>
        <taxon>unclassified sequences</taxon>
        <taxon>metagenomes</taxon>
        <taxon>ecological metagenomes</taxon>
    </lineage>
</organism>
<dbReference type="AlphaFoldDB" id="A0A644T328"/>
<dbReference type="InterPro" id="IPR038763">
    <property type="entry name" value="DHH_sf"/>
</dbReference>
<keyword evidence="3" id="KW-0378">Hydrolase</keyword>
<reference evidence="3" key="1">
    <citation type="submission" date="2019-08" db="EMBL/GenBank/DDBJ databases">
        <authorList>
            <person name="Kucharzyk K."/>
            <person name="Murdoch R.W."/>
            <person name="Higgins S."/>
            <person name="Loffler F."/>
        </authorList>
    </citation>
    <scope>NUCLEOTIDE SEQUENCE</scope>
</reference>
<dbReference type="EC" id="3.1.-.-" evidence="3"/>
<dbReference type="GO" id="GO:0003676">
    <property type="term" value="F:nucleic acid binding"/>
    <property type="evidence" value="ECO:0007669"/>
    <property type="project" value="InterPro"/>
</dbReference>
<dbReference type="Gene3D" id="3.10.310.30">
    <property type="match status" value="1"/>
</dbReference>
<accession>A0A644T328</accession>
<proteinExistence type="predicted"/>
<dbReference type="InterPro" id="IPR001667">
    <property type="entry name" value="DDH_dom"/>
</dbReference>
<evidence type="ECO:0000313" key="3">
    <source>
        <dbReference type="EMBL" id="MPL60622.1"/>
    </source>
</evidence>
<evidence type="ECO:0000259" key="1">
    <source>
        <dbReference type="Pfam" id="PF01368"/>
    </source>
</evidence>
<comment type="caution">
    <text evidence="3">The sequence shown here is derived from an EMBL/GenBank/DDBJ whole genome shotgun (WGS) entry which is preliminary data.</text>
</comment>
<gene>
    <name evidence="3" type="primary">nrnA_3</name>
    <name evidence="3" type="ORF">SDC9_06183</name>
</gene>
<evidence type="ECO:0000259" key="2">
    <source>
        <dbReference type="Pfam" id="PF02272"/>
    </source>
</evidence>
<dbReference type="GO" id="GO:0016787">
    <property type="term" value="F:hydrolase activity"/>
    <property type="evidence" value="ECO:0007669"/>
    <property type="project" value="UniProtKB-KW"/>
</dbReference>
<protein>
    <submittedName>
        <fullName evidence="3">Bifunctional oligoribonuclease and PAP phosphatase NrnA</fullName>
        <ecNumber evidence="3">3.1.-.-</ecNumber>
    </submittedName>
</protein>
<dbReference type="EMBL" id="VSSQ01000012">
    <property type="protein sequence ID" value="MPL60622.1"/>
    <property type="molecule type" value="Genomic_DNA"/>
</dbReference>
<dbReference type="Pfam" id="PF01368">
    <property type="entry name" value="DHH"/>
    <property type="match status" value="1"/>
</dbReference>
<dbReference type="PANTHER" id="PTHR47618">
    <property type="entry name" value="BIFUNCTIONAL OLIGORIBONUCLEASE AND PAP PHOSPHATASE NRNA"/>
    <property type="match status" value="1"/>
</dbReference>